<reference evidence="1 2" key="1">
    <citation type="journal article" date="2021" name="bioRxiv">
        <title>The Gossypium anomalum genome as a resource for cotton improvement and evolutionary analysis of hybrid incompatibility.</title>
        <authorList>
            <person name="Grover C.E."/>
            <person name="Yuan D."/>
            <person name="Arick M.A."/>
            <person name="Miller E.R."/>
            <person name="Hu G."/>
            <person name="Peterson D.G."/>
            <person name="Wendel J.F."/>
            <person name="Udall J.A."/>
        </authorList>
    </citation>
    <scope>NUCLEOTIDE SEQUENCE [LARGE SCALE GENOMIC DNA]</scope>
    <source>
        <strain evidence="1">JFW-Udall</strain>
        <tissue evidence="1">Leaf</tissue>
    </source>
</reference>
<dbReference type="PANTHER" id="PTHR31635">
    <property type="entry name" value="REVERSE TRANSCRIPTASE DOMAIN-CONTAINING PROTEIN-RELATED"/>
    <property type="match status" value="1"/>
</dbReference>
<sequence length="292" mass="34387">MVKERLDYFVMSANDITNFPFIVTNVIRQAKSDHDAVMMDTIHINIMEKFEMVCKELGPYQHNWYRKMTKNIQKLAAQTDKLIDGSYEMSNTDRLKEARFKGGYWTQRSRIRCLKEEDRNTHFFHVWATSRLKENKIDRLKDSNGIWMNDTKDICKVAGDYFHNLFKSSDLYNNEINMSYIQKCVTQDVNDMLAKRFTNEEILEAFNQMDLHKAPGIDGLSYIFFKENWEVVGKDVLNLCHEILDGNKDISCINEMIIVLLPKIKESVDMSNFRLISLCRVIYKIISKTLKN</sequence>
<evidence type="ECO:0000313" key="2">
    <source>
        <dbReference type="Proteomes" id="UP000701853"/>
    </source>
</evidence>
<name>A0A8J6D5E7_9ROSI</name>
<comment type="caution">
    <text evidence="1">The sequence shown here is derived from an EMBL/GenBank/DDBJ whole genome shotgun (WGS) entry which is preliminary data.</text>
</comment>
<evidence type="ECO:0000313" key="1">
    <source>
        <dbReference type="EMBL" id="KAG8499222.1"/>
    </source>
</evidence>
<proteinExistence type="predicted"/>
<organism evidence="1 2">
    <name type="scientific">Gossypium anomalum</name>
    <dbReference type="NCBI Taxonomy" id="47600"/>
    <lineage>
        <taxon>Eukaryota</taxon>
        <taxon>Viridiplantae</taxon>
        <taxon>Streptophyta</taxon>
        <taxon>Embryophyta</taxon>
        <taxon>Tracheophyta</taxon>
        <taxon>Spermatophyta</taxon>
        <taxon>Magnoliopsida</taxon>
        <taxon>eudicotyledons</taxon>
        <taxon>Gunneridae</taxon>
        <taxon>Pentapetalae</taxon>
        <taxon>rosids</taxon>
        <taxon>malvids</taxon>
        <taxon>Malvales</taxon>
        <taxon>Malvaceae</taxon>
        <taxon>Malvoideae</taxon>
        <taxon>Gossypium</taxon>
    </lineage>
</organism>
<accession>A0A8J6D5E7</accession>
<protein>
    <recommendedName>
        <fullName evidence="3">Reverse transcriptase domain-containing protein</fullName>
    </recommendedName>
</protein>
<dbReference type="EMBL" id="JAHUZN010000003">
    <property type="protein sequence ID" value="KAG8499222.1"/>
    <property type="molecule type" value="Genomic_DNA"/>
</dbReference>
<keyword evidence="2" id="KW-1185">Reference proteome</keyword>
<dbReference type="AlphaFoldDB" id="A0A8J6D5E7"/>
<dbReference type="PANTHER" id="PTHR31635:SF196">
    <property type="entry name" value="REVERSE TRANSCRIPTASE DOMAIN-CONTAINING PROTEIN-RELATED"/>
    <property type="match status" value="1"/>
</dbReference>
<evidence type="ECO:0008006" key="3">
    <source>
        <dbReference type="Google" id="ProtNLM"/>
    </source>
</evidence>
<gene>
    <name evidence="1" type="ORF">CXB51_005747</name>
</gene>
<dbReference type="Proteomes" id="UP000701853">
    <property type="component" value="Chromosome 3"/>
</dbReference>
<dbReference type="OrthoDB" id="991485at2759"/>